<evidence type="ECO:0000259" key="3">
    <source>
        <dbReference type="Pfam" id="PF01551"/>
    </source>
</evidence>
<dbReference type="Gene3D" id="2.70.70.10">
    <property type="entry name" value="Glucose Permease (Domain IIA)"/>
    <property type="match status" value="1"/>
</dbReference>
<evidence type="ECO:0000313" key="4">
    <source>
        <dbReference type="EMBL" id="MCR2803585.1"/>
    </source>
</evidence>
<keyword evidence="1" id="KW-0175">Coiled coil</keyword>
<keyword evidence="2" id="KW-1133">Transmembrane helix</keyword>
<evidence type="ECO:0000313" key="5">
    <source>
        <dbReference type="Proteomes" id="UP001141950"/>
    </source>
</evidence>
<feature type="transmembrane region" description="Helical" evidence="2">
    <location>
        <begin position="28"/>
        <end position="50"/>
    </location>
</feature>
<dbReference type="InterPro" id="IPR011055">
    <property type="entry name" value="Dup_hybrid_motif"/>
</dbReference>
<dbReference type="GO" id="GO:0004222">
    <property type="term" value="F:metalloendopeptidase activity"/>
    <property type="evidence" value="ECO:0007669"/>
    <property type="project" value="TreeGrafter"/>
</dbReference>
<dbReference type="RefSeq" id="WP_257443993.1">
    <property type="nucleotide sequence ID" value="NZ_JANIPJ010000003.1"/>
</dbReference>
<dbReference type="EMBL" id="JANIPJ010000003">
    <property type="protein sequence ID" value="MCR2803585.1"/>
    <property type="molecule type" value="Genomic_DNA"/>
</dbReference>
<dbReference type="InterPro" id="IPR050570">
    <property type="entry name" value="Cell_wall_metabolism_enzyme"/>
</dbReference>
<name>A0A9X2S7W5_9BACL</name>
<evidence type="ECO:0000256" key="2">
    <source>
        <dbReference type="SAM" id="Phobius"/>
    </source>
</evidence>
<sequence>MKRIHERVKFVLIPDANKPVRHFTVPKVLFFAIPILILMLALCSAIFIIFNSGHASQVKLLQRQLALSETNYEDMLQSREEQIAVLESDLASLSQQAAEVEDRMTEIAELESELKNIAGIEEPDIPLSDGQGGEEFVVSAAETDANLATATKQSFSEMTSMMEAMKPSLESTKEALIGYQRLLDMTPSIWPADSRRVTSTFGVRRDPISGRSAVHSGLDLGGNRGDPIYAAADGVVTLSERGYPQGNNILIDHGRGMETRYLHLNRRLVEIGDTVKKGQLIGELGNTGRSTGPHLHYEVIVNGEHVDPMPYIKEDRKEP</sequence>
<dbReference type="Proteomes" id="UP001141950">
    <property type="component" value="Unassembled WGS sequence"/>
</dbReference>
<dbReference type="PANTHER" id="PTHR21666:SF286">
    <property type="entry name" value="LIPOPROTEIN NLPD"/>
    <property type="match status" value="1"/>
</dbReference>
<evidence type="ECO:0000256" key="1">
    <source>
        <dbReference type="SAM" id="Coils"/>
    </source>
</evidence>
<organism evidence="4 5">
    <name type="scientific">Paenibacillus soyae</name>
    <dbReference type="NCBI Taxonomy" id="2969249"/>
    <lineage>
        <taxon>Bacteria</taxon>
        <taxon>Bacillati</taxon>
        <taxon>Bacillota</taxon>
        <taxon>Bacilli</taxon>
        <taxon>Bacillales</taxon>
        <taxon>Paenibacillaceae</taxon>
        <taxon>Paenibacillus</taxon>
    </lineage>
</organism>
<dbReference type="Pfam" id="PF01551">
    <property type="entry name" value="Peptidase_M23"/>
    <property type="match status" value="1"/>
</dbReference>
<comment type="caution">
    <text evidence="4">The sequence shown here is derived from an EMBL/GenBank/DDBJ whole genome shotgun (WGS) entry which is preliminary data.</text>
</comment>
<feature type="domain" description="M23ase beta-sheet core" evidence="3">
    <location>
        <begin position="214"/>
        <end position="308"/>
    </location>
</feature>
<dbReference type="InterPro" id="IPR016047">
    <property type="entry name" value="M23ase_b-sheet_dom"/>
</dbReference>
<feature type="coiled-coil region" evidence="1">
    <location>
        <begin position="76"/>
        <end position="113"/>
    </location>
</feature>
<dbReference type="SUPFAM" id="SSF51261">
    <property type="entry name" value="Duplicated hybrid motif"/>
    <property type="match status" value="1"/>
</dbReference>
<gene>
    <name evidence="4" type="ORF">NQZ67_06770</name>
</gene>
<proteinExistence type="predicted"/>
<keyword evidence="2" id="KW-0472">Membrane</keyword>
<protein>
    <submittedName>
        <fullName evidence="4">Peptidoglycan DD-metalloendopeptidase family protein</fullName>
    </submittedName>
</protein>
<keyword evidence="5" id="KW-1185">Reference proteome</keyword>
<dbReference type="AlphaFoldDB" id="A0A9X2S7W5"/>
<reference evidence="4" key="1">
    <citation type="submission" date="2022-08" db="EMBL/GenBank/DDBJ databases">
        <title>The genomic sequence of strain Paenibacillus sp. SCIV0701.</title>
        <authorList>
            <person name="Zhao H."/>
        </authorList>
    </citation>
    <scope>NUCLEOTIDE SEQUENCE</scope>
    <source>
        <strain evidence="4">SCIV0701</strain>
    </source>
</reference>
<dbReference type="PANTHER" id="PTHR21666">
    <property type="entry name" value="PEPTIDASE-RELATED"/>
    <property type="match status" value="1"/>
</dbReference>
<keyword evidence="2" id="KW-0812">Transmembrane</keyword>
<accession>A0A9X2S7W5</accession>
<dbReference type="FunFam" id="2.70.70.10:FF:000006">
    <property type="entry name" value="M23 family peptidase"/>
    <property type="match status" value="1"/>
</dbReference>
<dbReference type="CDD" id="cd12797">
    <property type="entry name" value="M23_peptidase"/>
    <property type="match status" value="1"/>
</dbReference>